<evidence type="ECO:0000256" key="6">
    <source>
        <dbReference type="RuleBase" id="RU361277"/>
    </source>
</evidence>
<comment type="similarity">
    <text evidence="2 6">Belongs to the zinc-containing alcohol dehydrogenase family.</text>
</comment>
<dbReference type="GO" id="GO:0008270">
    <property type="term" value="F:zinc ion binding"/>
    <property type="evidence" value="ECO:0007669"/>
    <property type="project" value="InterPro"/>
</dbReference>
<evidence type="ECO:0000256" key="4">
    <source>
        <dbReference type="ARBA" id="ARBA00022833"/>
    </source>
</evidence>
<dbReference type="InterPro" id="IPR020843">
    <property type="entry name" value="ER"/>
</dbReference>
<dbReference type="AlphaFoldDB" id="A0A9P5UEU6"/>
<evidence type="ECO:0000313" key="9">
    <source>
        <dbReference type="Proteomes" id="UP000772434"/>
    </source>
</evidence>
<evidence type="ECO:0000313" key="8">
    <source>
        <dbReference type="EMBL" id="KAF9076576.1"/>
    </source>
</evidence>
<name>A0A9P5UEU6_9AGAR</name>
<accession>A0A9P5UEU6</accession>
<organism evidence="8 9">
    <name type="scientific">Rhodocollybia butyracea</name>
    <dbReference type="NCBI Taxonomy" id="206335"/>
    <lineage>
        <taxon>Eukaryota</taxon>
        <taxon>Fungi</taxon>
        <taxon>Dikarya</taxon>
        <taxon>Basidiomycota</taxon>
        <taxon>Agaricomycotina</taxon>
        <taxon>Agaricomycetes</taxon>
        <taxon>Agaricomycetidae</taxon>
        <taxon>Agaricales</taxon>
        <taxon>Marasmiineae</taxon>
        <taxon>Omphalotaceae</taxon>
        <taxon>Rhodocollybia</taxon>
    </lineage>
</organism>
<sequence>MVQTTSNFACVLVKPLTIEVKEVALPAVGREDVMVKVEATGICGSDLHLYNHFGIGKDIMKSPNPLGHESAGTVIEVGPDVTDVAIGDRVCIEPTMYCRKCHNCKIGKTNICRKFRQAGLAPTPGTLQQYYVCESDFTVKIPDSMSWEEAGCIQPLAIAVQLAKRAKFAAGQTVAVFGCGPLGALVMATARAYGVSKIIAVDVLQKRIDFAKNVWADYGFMSPPRKDDQDYQDWAYAFKNQVMKDTGLDPWGFDVVVEASGAEPSMHAGIAFAHSGGTYVQAGLGRAINSFPTIEIVAKELDVIGSVRYTAGCFKTAIDLVASGKINLRPLITAVFPLSRSADALEAVRKGEDLKVIIMNQQV</sequence>
<keyword evidence="3 6" id="KW-0479">Metal-binding</keyword>
<keyword evidence="4 6" id="KW-0862">Zinc</keyword>
<dbReference type="InterPro" id="IPR013149">
    <property type="entry name" value="ADH-like_C"/>
</dbReference>
<feature type="domain" description="Enoyl reductase (ER)" evidence="7">
    <location>
        <begin position="11"/>
        <end position="358"/>
    </location>
</feature>
<dbReference type="OrthoDB" id="1879366at2759"/>
<dbReference type="Pfam" id="PF00107">
    <property type="entry name" value="ADH_zinc_N"/>
    <property type="match status" value="1"/>
</dbReference>
<proteinExistence type="inferred from homology"/>
<dbReference type="Gene3D" id="3.90.180.10">
    <property type="entry name" value="Medium-chain alcohol dehydrogenases, catalytic domain"/>
    <property type="match status" value="1"/>
</dbReference>
<evidence type="ECO:0000259" key="7">
    <source>
        <dbReference type="SMART" id="SM00829"/>
    </source>
</evidence>
<evidence type="ECO:0000256" key="1">
    <source>
        <dbReference type="ARBA" id="ARBA00001947"/>
    </source>
</evidence>
<dbReference type="InterPro" id="IPR036291">
    <property type="entry name" value="NAD(P)-bd_dom_sf"/>
</dbReference>
<dbReference type="SMART" id="SM00829">
    <property type="entry name" value="PKS_ER"/>
    <property type="match status" value="1"/>
</dbReference>
<comment type="caution">
    <text evidence="8">The sequence shown here is derived from an EMBL/GenBank/DDBJ whole genome shotgun (WGS) entry which is preliminary data.</text>
</comment>
<gene>
    <name evidence="8" type="ORF">BDP27DRAFT_1255526</name>
</gene>
<dbReference type="CDD" id="cd05285">
    <property type="entry name" value="sorbitol_DH"/>
    <property type="match status" value="1"/>
</dbReference>
<dbReference type="Gene3D" id="3.40.50.720">
    <property type="entry name" value="NAD(P)-binding Rossmann-like Domain"/>
    <property type="match status" value="1"/>
</dbReference>
<dbReference type="InterPro" id="IPR011032">
    <property type="entry name" value="GroES-like_sf"/>
</dbReference>
<dbReference type="GO" id="GO:0006062">
    <property type="term" value="P:sorbitol catabolic process"/>
    <property type="evidence" value="ECO:0007669"/>
    <property type="project" value="TreeGrafter"/>
</dbReference>
<dbReference type="InterPro" id="IPR002328">
    <property type="entry name" value="ADH_Zn_CS"/>
</dbReference>
<dbReference type="Pfam" id="PF08240">
    <property type="entry name" value="ADH_N"/>
    <property type="match status" value="1"/>
</dbReference>
<dbReference type="SUPFAM" id="SSF50129">
    <property type="entry name" value="GroES-like"/>
    <property type="match status" value="1"/>
</dbReference>
<dbReference type="SUPFAM" id="SSF51735">
    <property type="entry name" value="NAD(P)-binding Rossmann-fold domains"/>
    <property type="match status" value="1"/>
</dbReference>
<comment type="cofactor">
    <cofactor evidence="1 6">
        <name>Zn(2+)</name>
        <dbReference type="ChEBI" id="CHEBI:29105"/>
    </cofactor>
</comment>
<dbReference type="GO" id="GO:0003939">
    <property type="term" value="F:L-iditol 2-dehydrogenase (NAD+) activity"/>
    <property type="evidence" value="ECO:0007669"/>
    <property type="project" value="TreeGrafter"/>
</dbReference>
<evidence type="ECO:0000256" key="5">
    <source>
        <dbReference type="ARBA" id="ARBA00023002"/>
    </source>
</evidence>
<reference evidence="8" key="1">
    <citation type="submission" date="2020-11" db="EMBL/GenBank/DDBJ databases">
        <authorList>
            <consortium name="DOE Joint Genome Institute"/>
            <person name="Ahrendt S."/>
            <person name="Riley R."/>
            <person name="Andreopoulos W."/>
            <person name="Labutti K."/>
            <person name="Pangilinan J."/>
            <person name="Ruiz-Duenas F.J."/>
            <person name="Barrasa J.M."/>
            <person name="Sanchez-Garcia M."/>
            <person name="Camarero S."/>
            <person name="Miyauchi S."/>
            <person name="Serrano A."/>
            <person name="Linde D."/>
            <person name="Babiker R."/>
            <person name="Drula E."/>
            <person name="Ayuso-Fernandez I."/>
            <person name="Pacheco R."/>
            <person name="Padilla G."/>
            <person name="Ferreira P."/>
            <person name="Barriuso J."/>
            <person name="Kellner H."/>
            <person name="Castanera R."/>
            <person name="Alfaro M."/>
            <person name="Ramirez L."/>
            <person name="Pisabarro A.G."/>
            <person name="Kuo A."/>
            <person name="Tritt A."/>
            <person name="Lipzen A."/>
            <person name="He G."/>
            <person name="Yan M."/>
            <person name="Ng V."/>
            <person name="Cullen D."/>
            <person name="Martin F."/>
            <person name="Rosso M.-N."/>
            <person name="Henrissat B."/>
            <person name="Hibbett D."/>
            <person name="Martinez A.T."/>
            <person name="Grigoriev I.V."/>
        </authorList>
    </citation>
    <scope>NUCLEOTIDE SEQUENCE</scope>
    <source>
        <strain evidence="8">AH 40177</strain>
    </source>
</reference>
<dbReference type="InterPro" id="IPR045306">
    <property type="entry name" value="SDH-like"/>
</dbReference>
<dbReference type="PROSITE" id="PS00059">
    <property type="entry name" value="ADH_ZINC"/>
    <property type="match status" value="1"/>
</dbReference>
<evidence type="ECO:0000256" key="2">
    <source>
        <dbReference type="ARBA" id="ARBA00008072"/>
    </source>
</evidence>
<dbReference type="InterPro" id="IPR013154">
    <property type="entry name" value="ADH-like_N"/>
</dbReference>
<dbReference type="Proteomes" id="UP000772434">
    <property type="component" value="Unassembled WGS sequence"/>
</dbReference>
<dbReference type="PANTHER" id="PTHR43161:SF9">
    <property type="entry name" value="SORBITOL DEHYDROGENASE"/>
    <property type="match status" value="1"/>
</dbReference>
<dbReference type="PANTHER" id="PTHR43161">
    <property type="entry name" value="SORBITOL DEHYDROGENASE"/>
    <property type="match status" value="1"/>
</dbReference>
<evidence type="ECO:0000256" key="3">
    <source>
        <dbReference type="ARBA" id="ARBA00022723"/>
    </source>
</evidence>
<keyword evidence="5" id="KW-0560">Oxidoreductase</keyword>
<keyword evidence="9" id="KW-1185">Reference proteome</keyword>
<dbReference type="EMBL" id="JADNRY010000006">
    <property type="protein sequence ID" value="KAF9076576.1"/>
    <property type="molecule type" value="Genomic_DNA"/>
</dbReference>
<protein>
    <submittedName>
        <fullName evidence="8">GroES-like protein</fullName>
    </submittedName>
</protein>